<evidence type="ECO:0000313" key="3">
    <source>
        <dbReference type="Proteomes" id="UP000023152"/>
    </source>
</evidence>
<feature type="compositionally biased region" description="Basic and acidic residues" evidence="1">
    <location>
        <begin position="101"/>
        <end position="123"/>
    </location>
</feature>
<proteinExistence type="predicted"/>
<keyword evidence="3" id="KW-1185">Reference proteome</keyword>
<sequence>MYKKGTILHESGTTISRKNKDVSLMSRRQGGFNQIVRPNQTSSAILGRFFDTASRKITISKDREYESKPKPIKTGIPKAPAIYDLTGSEDLIFQGPQEKVVIKQEEQEEQEKAGNTDELKDNELGDTGLDDLTTEDVGAAVNEEEEDLEALFEKQRHIFGEEVVEAAKKKKRE</sequence>
<name>X6MHK9_RETFI</name>
<evidence type="ECO:0000313" key="2">
    <source>
        <dbReference type="EMBL" id="ETO12877.1"/>
    </source>
</evidence>
<evidence type="ECO:0000256" key="1">
    <source>
        <dbReference type="SAM" id="MobiDB-lite"/>
    </source>
</evidence>
<reference evidence="2 3" key="1">
    <citation type="journal article" date="2013" name="Curr. Biol.">
        <title>The Genome of the Foraminiferan Reticulomyxa filosa.</title>
        <authorList>
            <person name="Glockner G."/>
            <person name="Hulsmann N."/>
            <person name="Schleicher M."/>
            <person name="Noegel A.A."/>
            <person name="Eichinger L."/>
            <person name="Gallinger C."/>
            <person name="Pawlowski J."/>
            <person name="Sierra R."/>
            <person name="Euteneuer U."/>
            <person name="Pillet L."/>
            <person name="Moustafa A."/>
            <person name="Platzer M."/>
            <person name="Groth M."/>
            <person name="Szafranski K."/>
            <person name="Schliwa M."/>
        </authorList>
    </citation>
    <scope>NUCLEOTIDE SEQUENCE [LARGE SCALE GENOMIC DNA]</scope>
</reference>
<accession>X6MHK9</accession>
<dbReference type="Proteomes" id="UP000023152">
    <property type="component" value="Unassembled WGS sequence"/>
</dbReference>
<dbReference type="EMBL" id="ASPP01021001">
    <property type="protein sequence ID" value="ETO12877.1"/>
    <property type="molecule type" value="Genomic_DNA"/>
</dbReference>
<dbReference type="AlphaFoldDB" id="X6MHK9"/>
<protein>
    <submittedName>
        <fullName evidence="2">Uncharacterized protein</fullName>
    </submittedName>
</protein>
<organism evidence="2 3">
    <name type="scientific">Reticulomyxa filosa</name>
    <dbReference type="NCBI Taxonomy" id="46433"/>
    <lineage>
        <taxon>Eukaryota</taxon>
        <taxon>Sar</taxon>
        <taxon>Rhizaria</taxon>
        <taxon>Retaria</taxon>
        <taxon>Foraminifera</taxon>
        <taxon>Monothalamids</taxon>
        <taxon>Reticulomyxidae</taxon>
        <taxon>Reticulomyxa</taxon>
    </lineage>
</organism>
<gene>
    <name evidence="2" type="ORF">RFI_24497</name>
</gene>
<comment type="caution">
    <text evidence="2">The sequence shown here is derived from an EMBL/GenBank/DDBJ whole genome shotgun (WGS) entry which is preliminary data.</text>
</comment>
<feature type="region of interest" description="Disordered" evidence="1">
    <location>
        <begin position="101"/>
        <end position="144"/>
    </location>
</feature>